<name>A0ACC2PLQ7_9HYME</name>
<comment type="caution">
    <text evidence="1">The sequence shown here is derived from an EMBL/GenBank/DDBJ whole genome shotgun (WGS) entry which is preliminary data.</text>
</comment>
<evidence type="ECO:0000313" key="2">
    <source>
        <dbReference type="Proteomes" id="UP001239111"/>
    </source>
</evidence>
<gene>
    <name evidence="1" type="ORF">QAD02_019099</name>
</gene>
<organism evidence="1 2">
    <name type="scientific">Eretmocerus hayati</name>
    <dbReference type="NCBI Taxonomy" id="131215"/>
    <lineage>
        <taxon>Eukaryota</taxon>
        <taxon>Metazoa</taxon>
        <taxon>Ecdysozoa</taxon>
        <taxon>Arthropoda</taxon>
        <taxon>Hexapoda</taxon>
        <taxon>Insecta</taxon>
        <taxon>Pterygota</taxon>
        <taxon>Neoptera</taxon>
        <taxon>Endopterygota</taxon>
        <taxon>Hymenoptera</taxon>
        <taxon>Apocrita</taxon>
        <taxon>Proctotrupomorpha</taxon>
        <taxon>Chalcidoidea</taxon>
        <taxon>Aphelinidae</taxon>
        <taxon>Aphelininae</taxon>
        <taxon>Eretmocerus</taxon>
    </lineage>
</organism>
<dbReference type="EMBL" id="CM056741">
    <property type="protein sequence ID" value="KAJ8683307.1"/>
    <property type="molecule type" value="Genomic_DNA"/>
</dbReference>
<sequence>MTSVIINKDVEILLSDKIIGPDIHVFAACSNRTQIAAVNCDVFTKKSSDDTEANFTKVCNFSRNLNNGSAYIEEIPLELDLLESSGHAIVTWVEKNSKAGITYRKLVLLDMSSCNSKYLKIMTRGIHPSDSISSNIVTYPDKFDVFSSGQRACGYLSICRVSYNKKRMKLGQPMPFEIDLKTVRIVPVSPLSSNKGFFVYSDPKYGGNASILSIYTVDSCGENFKLLADIHGNVEKNQLATSNSHELFTICSKKLKLNDEYDKEDGILDGDGEEEDTIIHCTQFDSISGGARIEITGNYDGSKGFAVYNTKGGGFLLLTVYCDVSSNPVCKTYDVDKVDVEGRLTNIKVGILNFGCSGDLHKLKIILQENENEYCFHFSCVSELRVHLERLSSTVYFQKHCILKFGGSSEPSNVPTIGYNRK</sequence>
<accession>A0ACC2PLQ7</accession>
<proteinExistence type="predicted"/>
<reference evidence="1" key="1">
    <citation type="submission" date="2023-04" db="EMBL/GenBank/DDBJ databases">
        <title>A chromosome-level genome assembly of the parasitoid wasp Eretmocerus hayati.</title>
        <authorList>
            <person name="Zhong Y."/>
            <person name="Liu S."/>
            <person name="Liu Y."/>
        </authorList>
    </citation>
    <scope>NUCLEOTIDE SEQUENCE</scope>
    <source>
        <strain evidence="1">ZJU_SS_LIU_2023</strain>
    </source>
</reference>
<evidence type="ECO:0000313" key="1">
    <source>
        <dbReference type="EMBL" id="KAJ8683307.1"/>
    </source>
</evidence>
<dbReference type="Proteomes" id="UP001239111">
    <property type="component" value="Chromosome 1"/>
</dbReference>
<keyword evidence="2" id="KW-1185">Reference proteome</keyword>
<protein>
    <submittedName>
        <fullName evidence="1">Uncharacterized protein</fullName>
    </submittedName>
</protein>